<organism evidence="7">
    <name type="scientific">Skeletonema marinoi</name>
    <dbReference type="NCBI Taxonomy" id="267567"/>
    <lineage>
        <taxon>Eukaryota</taxon>
        <taxon>Sar</taxon>
        <taxon>Stramenopiles</taxon>
        <taxon>Ochrophyta</taxon>
        <taxon>Bacillariophyta</taxon>
        <taxon>Coscinodiscophyceae</taxon>
        <taxon>Thalassiosirophycidae</taxon>
        <taxon>Thalassiosirales</taxon>
        <taxon>Skeletonemataceae</taxon>
        <taxon>Skeletonema</taxon>
        <taxon>Skeletonema marinoi-dohrnii complex</taxon>
    </lineage>
</organism>
<reference evidence="8" key="2">
    <citation type="submission" date="2023-06" db="EMBL/GenBank/DDBJ databases">
        <title>Survivors Of The Sea: Transcriptome response of Skeletonema marinoi to long-term dormancy.</title>
        <authorList>
            <person name="Pinder M.I.M."/>
            <person name="Kourtchenko O."/>
            <person name="Robertson E.K."/>
            <person name="Larsson T."/>
            <person name="Maumus F."/>
            <person name="Osuna-Cruz C.M."/>
            <person name="Vancaester E."/>
            <person name="Stenow R."/>
            <person name="Vandepoele K."/>
            <person name="Ploug H."/>
            <person name="Bruchert V."/>
            <person name="Godhe A."/>
            <person name="Topel M."/>
        </authorList>
    </citation>
    <scope>NUCLEOTIDE SEQUENCE</scope>
    <source>
        <strain evidence="8">R05AC</strain>
    </source>
</reference>
<dbReference type="PANTHER" id="PTHR21338">
    <property type="entry name" value="MITOCHONDRIAL RIBOSOMAL PROTEIN L41"/>
    <property type="match status" value="1"/>
</dbReference>
<keyword evidence="6" id="KW-0687">Ribonucleoprotein</keyword>
<evidence type="ECO:0000256" key="1">
    <source>
        <dbReference type="ARBA" id="ARBA00004173"/>
    </source>
</evidence>
<protein>
    <submittedName>
        <fullName evidence="8">Ribosomal protein L27</fullName>
    </submittedName>
</protein>
<accession>A0A7S2KAW4</accession>
<keyword evidence="9" id="KW-1185">Reference proteome</keyword>
<evidence type="ECO:0000256" key="4">
    <source>
        <dbReference type="ARBA" id="ARBA00022980"/>
    </source>
</evidence>
<comment type="subcellular location">
    <subcellularLocation>
        <location evidence="1">Mitochondrion</location>
    </subcellularLocation>
</comment>
<evidence type="ECO:0000256" key="3">
    <source>
        <dbReference type="ARBA" id="ARBA00022946"/>
    </source>
</evidence>
<keyword evidence="4 8" id="KW-0689">Ribosomal protein</keyword>
<keyword evidence="3" id="KW-0809">Transit peptide</keyword>
<dbReference type="Pfam" id="PF09809">
    <property type="entry name" value="MRP-L27"/>
    <property type="match status" value="1"/>
</dbReference>
<evidence type="ECO:0000313" key="8">
    <source>
        <dbReference type="EMBL" id="KAK1737102.1"/>
    </source>
</evidence>
<dbReference type="EMBL" id="HBGZ01000953">
    <property type="protein sequence ID" value="CAD9571559.1"/>
    <property type="molecule type" value="Transcribed_RNA"/>
</dbReference>
<dbReference type="AlphaFoldDB" id="A0A7S2KAW4"/>
<keyword evidence="5" id="KW-0496">Mitochondrion</keyword>
<evidence type="ECO:0000256" key="2">
    <source>
        <dbReference type="ARBA" id="ARBA00010152"/>
    </source>
</evidence>
<evidence type="ECO:0000256" key="6">
    <source>
        <dbReference type="ARBA" id="ARBA00023274"/>
    </source>
</evidence>
<dbReference type="InterPro" id="IPR019189">
    <property type="entry name" value="Ribosomal_mL41"/>
</dbReference>
<comment type="similarity">
    <text evidence="2">Belongs to the mitochondrion-specific ribosomal protein mL41 family.</text>
</comment>
<gene>
    <name evidence="8" type="ORF">QTG54_011969</name>
    <name evidence="7" type="ORF">SMAR0320_LOCUS711</name>
</gene>
<evidence type="ECO:0000313" key="7">
    <source>
        <dbReference type="EMBL" id="CAD9571559.1"/>
    </source>
</evidence>
<evidence type="ECO:0000313" key="9">
    <source>
        <dbReference type="Proteomes" id="UP001224775"/>
    </source>
</evidence>
<name>A0A7S2KAW4_9STRA</name>
<dbReference type="GO" id="GO:0003735">
    <property type="term" value="F:structural constituent of ribosome"/>
    <property type="evidence" value="ECO:0007669"/>
    <property type="project" value="InterPro"/>
</dbReference>
<dbReference type="PANTHER" id="PTHR21338:SF0">
    <property type="entry name" value="LARGE RIBOSOMAL SUBUNIT PROTEIN ML41"/>
    <property type="match status" value="1"/>
</dbReference>
<dbReference type="GO" id="GO:0006412">
    <property type="term" value="P:translation"/>
    <property type="evidence" value="ECO:0007669"/>
    <property type="project" value="TreeGrafter"/>
</dbReference>
<dbReference type="EMBL" id="JATAAI010000026">
    <property type="protein sequence ID" value="KAK1737102.1"/>
    <property type="molecule type" value="Genomic_DNA"/>
</dbReference>
<dbReference type="GO" id="GO:0005762">
    <property type="term" value="C:mitochondrial large ribosomal subunit"/>
    <property type="evidence" value="ECO:0007669"/>
    <property type="project" value="InterPro"/>
</dbReference>
<dbReference type="Proteomes" id="UP001224775">
    <property type="component" value="Unassembled WGS sequence"/>
</dbReference>
<proteinExistence type="inferred from homology"/>
<reference evidence="7" key="1">
    <citation type="submission" date="2021-01" db="EMBL/GenBank/DDBJ databases">
        <authorList>
            <person name="Corre E."/>
            <person name="Pelletier E."/>
            <person name="Niang G."/>
            <person name="Scheremetjew M."/>
            <person name="Finn R."/>
            <person name="Kale V."/>
            <person name="Holt S."/>
            <person name="Cochrane G."/>
            <person name="Meng A."/>
            <person name="Brown T."/>
            <person name="Cohen L."/>
        </authorList>
    </citation>
    <scope>NUCLEOTIDE SEQUENCE</scope>
    <source>
        <strain evidence="7">SM1012Den-03</strain>
    </source>
</reference>
<evidence type="ECO:0000256" key="5">
    <source>
        <dbReference type="ARBA" id="ARBA00023128"/>
    </source>
</evidence>
<sequence length="150" mass="16565">MAWRNSIASLASRVPAQQISCTISSSVRHQSTMAVNNNSSNLLKRTNNYAPLLNSASSLESRRFMSKYLTKAATKRLPLTNKKVKKGYYKGNGATVEGRITSKGKFIADPMKKLQLVVPDLEGFKLKPYIASAVSKLPPEQRTDEMMVGN</sequence>